<dbReference type="PANTHER" id="PTHR39344">
    <property type="entry name" value="UPF0182 PROTEIN SLL1060"/>
    <property type="match status" value="1"/>
</dbReference>
<sequence length="996" mass="116224">MPKLLDHFLTKFFAFLLGIGLIFELISHVIVEGLWFQEVGYLDIFLKQLSWQLGLWGIISGFSLWFLWGNLRQAKRHQWHFIPQVPRKNEKRRKQRKQRTPQLMPESRSFGLLWLLFIIISLGGLTGLMLLYYSEVAYNVWTPDFTLPNITPALPSPFFFTSVPELLSQLKNQLWKGAIMGVIIMVIFLKGQLFLRIVSLGFSMIFGLVLSGNWTRILEYVNPTAFGEVDPQFGRDISFYIFKFSFWKLVNFWLGGLFLLGLIIVTLTYLLSANSLSQGKFPGFSRYQLRHIYILGGLLMSIIGLYHWLARYQLLYSTQGVVFGASYTDIHFLLPMYTIAAITSMMIALWLLIKGLTGWGRYAQIRSLKRSIFYHLPFSPLPFILYLSILTVSIFGQQAVQSLIVEPNELAREIPYIERNIALTRHAFDLDTIEVETLNATGNLTAKSLDENRLTINNIRLWDSRPLLQTNRQLQQLRLYYKFNDADMDRYTIPLENDRNLLQVAKQQVLIAARELDYNEVPEQAKTWVNQHLVYTHGYGFTLSPVNQVAQGGLPFYFVENIGTENNTGDLQTSSPLIRDSIPIDNPRIYFGESTNTYIMTNTEVKELDYPSGQDNVYNIYDGRGGIEIKNWVRRFLFADYLKDWQMIFTRNFTPNTRLIFRRNINRRIRMIAPFLRFDRDPYLVTAKVKNDENKSEETTLYWIIDAYTTSDRYPYSEPGDRPFNYIRNSVKIVIDAYNGDVNFYVIDENDPLIQTWDKIFPTLFKPFSEIPIFLKAHIRYPRDLYNTQSERLLTYHMTDPQVFYNREDQWRIPQEIYGENRQPIEPYYLLMNLTSDAQEFMLFNVYTPTSRNNLIAGLFARSDGDNYGKRLLFELPKQRIIYGPEQIEALINQDPVISQQISLWNRQGSRVIQGNLLVIPFFKEQSLLYVEPLYLEAEENSLPTLARVIVVYENQIVMSETLDEGLTSIFEPKKVNPSTIIREVDQEEEIIVPDS</sequence>
<dbReference type="KEGG" id="cyt:cce_3824"/>
<feature type="transmembrane region" description="Helical" evidence="5">
    <location>
        <begin position="51"/>
        <end position="68"/>
    </location>
</feature>
<comment type="similarity">
    <text evidence="5">Belongs to the UPF0182 family.</text>
</comment>
<feature type="transmembrane region" description="Helical" evidence="5">
    <location>
        <begin position="194"/>
        <end position="214"/>
    </location>
</feature>
<feature type="transmembrane region" description="Helical" evidence="5">
    <location>
        <begin position="252"/>
        <end position="271"/>
    </location>
</feature>
<name>B1WNZ3_CROS5</name>
<evidence type="ECO:0000256" key="3">
    <source>
        <dbReference type="ARBA" id="ARBA00022989"/>
    </source>
</evidence>
<dbReference type="Proteomes" id="UP000001203">
    <property type="component" value="Chromosome circular"/>
</dbReference>
<keyword evidence="4 5" id="KW-0472">Membrane</keyword>
<evidence type="ECO:0000256" key="2">
    <source>
        <dbReference type="ARBA" id="ARBA00022692"/>
    </source>
</evidence>
<evidence type="ECO:0000313" key="7">
    <source>
        <dbReference type="Proteomes" id="UP000001203"/>
    </source>
</evidence>
<dbReference type="HOGENOM" id="CLU_007733_0_0_3"/>
<proteinExistence type="inferred from homology"/>
<feature type="transmembrane region" description="Helical" evidence="5">
    <location>
        <begin position="112"/>
        <end position="133"/>
    </location>
</feature>
<keyword evidence="2 5" id="KW-0812">Transmembrane</keyword>
<evidence type="ECO:0000256" key="4">
    <source>
        <dbReference type="ARBA" id="ARBA00023136"/>
    </source>
</evidence>
<organism evidence="6 7">
    <name type="scientific">Crocosphaera subtropica (strain ATCC 51142 / BH68)</name>
    <name type="common">Cyanothece sp. (strain ATCC 51142)</name>
    <dbReference type="NCBI Taxonomy" id="43989"/>
    <lineage>
        <taxon>Bacteria</taxon>
        <taxon>Bacillati</taxon>
        <taxon>Cyanobacteriota</taxon>
        <taxon>Cyanophyceae</taxon>
        <taxon>Oscillatoriophycideae</taxon>
        <taxon>Chroococcales</taxon>
        <taxon>Aphanothecaceae</taxon>
        <taxon>Crocosphaera</taxon>
        <taxon>Crocosphaera subtropica</taxon>
    </lineage>
</organism>
<evidence type="ECO:0000256" key="5">
    <source>
        <dbReference type="HAMAP-Rule" id="MF_01600"/>
    </source>
</evidence>
<feature type="transmembrane region" description="Helical" evidence="5">
    <location>
        <begin position="330"/>
        <end position="352"/>
    </location>
</feature>
<dbReference type="GO" id="GO:0005576">
    <property type="term" value="C:extracellular region"/>
    <property type="evidence" value="ECO:0007669"/>
    <property type="project" value="TreeGrafter"/>
</dbReference>
<evidence type="ECO:0000313" key="6">
    <source>
        <dbReference type="EMBL" id="ACB53172.1"/>
    </source>
</evidence>
<accession>B1WNZ3</accession>
<dbReference type="InterPro" id="IPR005372">
    <property type="entry name" value="UPF0182"/>
</dbReference>
<dbReference type="OrthoDB" id="9763654at2"/>
<keyword evidence="3 5" id="KW-1133">Transmembrane helix</keyword>
<feature type="transmembrane region" description="Helical" evidence="5">
    <location>
        <begin position="173"/>
        <end position="189"/>
    </location>
</feature>
<reference evidence="6 7" key="1">
    <citation type="journal article" date="2008" name="Proc. Natl. Acad. Sci. U.S.A.">
        <title>The genome of Cyanothece 51142, a unicellular diazotrophic cyanobacterium important in the marine nitrogen cycle.</title>
        <authorList>
            <person name="Welsh E.A."/>
            <person name="Liberton M."/>
            <person name="Stoeckel J."/>
            <person name="Loh T."/>
            <person name="Elvitigala T."/>
            <person name="Wang C."/>
            <person name="Wollam A."/>
            <person name="Fulton R.S."/>
            <person name="Clifton S.W."/>
            <person name="Jacobs J.M."/>
            <person name="Aurora R."/>
            <person name="Ghosh B.K."/>
            <person name="Sherman L.A."/>
            <person name="Smith R.D."/>
            <person name="Wilson R.K."/>
            <person name="Pakrasi H.B."/>
        </authorList>
    </citation>
    <scope>NUCLEOTIDE SEQUENCE [LARGE SCALE GENOMIC DNA]</scope>
    <source>
        <strain evidence="7">ATCC 51142 / BH68</strain>
    </source>
</reference>
<gene>
    <name evidence="6" type="ordered locus">cce_3824</name>
</gene>
<dbReference type="NCBIfam" id="NF002707">
    <property type="entry name" value="PRK02509.1"/>
    <property type="match status" value="1"/>
</dbReference>
<dbReference type="Pfam" id="PF03699">
    <property type="entry name" value="UPF0182"/>
    <property type="match status" value="1"/>
</dbReference>
<comment type="subcellular location">
    <subcellularLocation>
        <location evidence="5">Cell membrane</location>
        <topology evidence="5">Multi-pass membrane protein</topology>
    </subcellularLocation>
</comment>
<feature type="transmembrane region" description="Helical" evidence="5">
    <location>
        <begin position="292"/>
        <end position="310"/>
    </location>
</feature>
<dbReference type="HAMAP" id="MF_01600">
    <property type="entry name" value="UPF0182"/>
    <property type="match status" value="1"/>
</dbReference>
<protein>
    <recommendedName>
        <fullName evidence="5">UPF0182 protein cce_3824</fullName>
    </recommendedName>
</protein>
<keyword evidence="7" id="KW-1185">Reference proteome</keyword>
<dbReference type="AlphaFoldDB" id="B1WNZ3"/>
<dbReference type="PANTHER" id="PTHR39344:SF1">
    <property type="entry name" value="UPF0182 PROTEIN SLL1060"/>
    <property type="match status" value="1"/>
</dbReference>
<feature type="transmembrane region" description="Helical" evidence="5">
    <location>
        <begin position="372"/>
        <end position="395"/>
    </location>
</feature>
<dbReference type="GO" id="GO:0005886">
    <property type="term" value="C:plasma membrane"/>
    <property type="evidence" value="ECO:0007669"/>
    <property type="project" value="UniProtKB-SubCell"/>
</dbReference>
<evidence type="ECO:0000256" key="1">
    <source>
        <dbReference type="ARBA" id="ARBA00022475"/>
    </source>
</evidence>
<dbReference type="STRING" id="43989.cce_3824"/>
<feature type="transmembrane region" description="Helical" evidence="5">
    <location>
        <begin position="12"/>
        <end position="31"/>
    </location>
</feature>
<dbReference type="RefSeq" id="WP_009547191.1">
    <property type="nucleotide sequence ID" value="NC_010546.1"/>
</dbReference>
<dbReference type="EMBL" id="CP000806">
    <property type="protein sequence ID" value="ACB53172.1"/>
    <property type="molecule type" value="Genomic_DNA"/>
</dbReference>
<keyword evidence="1 5" id="KW-1003">Cell membrane</keyword>
<dbReference type="eggNOG" id="COG1615">
    <property type="taxonomic scope" value="Bacteria"/>
</dbReference>